<dbReference type="AlphaFoldDB" id="A0A813HP16"/>
<organism evidence="2 3">
    <name type="scientific">Polarella glacialis</name>
    <name type="common">Dinoflagellate</name>
    <dbReference type="NCBI Taxonomy" id="89957"/>
    <lineage>
        <taxon>Eukaryota</taxon>
        <taxon>Sar</taxon>
        <taxon>Alveolata</taxon>
        <taxon>Dinophyceae</taxon>
        <taxon>Suessiales</taxon>
        <taxon>Suessiaceae</taxon>
        <taxon>Polarella</taxon>
    </lineage>
</organism>
<name>A0A813HP16_POLGL</name>
<comment type="caution">
    <text evidence="2">The sequence shown here is derived from an EMBL/GenBank/DDBJ whole genome shotgun (WGS) entry which is preliminary data.</text>
</comment>
<dbReference type="InterPro" id="IPR027417">
    <property type="entry name" value="P-loop_NTPase"/>
</dbReference>
<gene>
    <name evidence="2" type="ORF">PGLA1383_LOCUS54886</name>
</gene>
<sequence length="705" mass="78741">MAALALASVGAICRGTCGFRGRDHTGDEAVEGGNLASAYFEANGLVAAHALLKTRVTAEVKCYEVRGCLRLALFPVHERAAGLKAGTISLLPESPGFVASYAKDKYAPQPALLESHRDHLRFGKGYKVRCVGDLNSLQQVGRTRKDFVLACEFRQESKLADIAAKVKAREAAGKSVKVICIAGPTSSGKTTFANKLCMYLKNLGFVAEPLTVDHYYLPMDRQPKYQARQQRGDVDYDHIESMDVTLVGEHLNALADGKSVMTPVYNMKTGFRDGDGHKVEALPENGILVIEGIHALNPLYTQAVAADKVFKIFISPLTALQLDDCNSVKTTHHRLLRRMSRDYLFRGNSAATTLKMWDNVRQGEGEWIFPHQNNADFVMNSAAEYEVPILKTFIEPLLRNVMPDDAQYFKAAELLKTLDYFGTWPPDLAPPAALLHEFIGGGDATWTFLTVWALQGVVRGLDHGSANFSLTADPRVQERDDRNERRCGEHWPAGPPGVAECPWDSGDLDLPLLQHVPNTEDALHLSRRVLLRGLFRRQRAGVENDVPTTVRLWALGRWRTCRDTELVSEALAFVSNCWRSLRAAKAASQQTAAEKDPECVQSWVSDEEALFKMFSDLEFWRLQLKQLLTPWVPPQLLACHVASRCKQMDDQQRTLIEDNRANLAEINRLRQTISQLHSKLEVIDSRSVQSMQKQGEVVETHRTLR</sequence>
<dbReference type="PANTHER" id="PTHR10285">
    <property type="entry name" value="URIDINE KINASE"/>
    <property type="match status" value="1"/>
</dbReference>
<keyword evidence="3" id="KW-1185">Reference proteome</keyword>
<feature type="domain" description="Phosphoribulokinase/uridine kinase" evidence="1">
    <location>
        <begin position="178"/>
        <end position="384"/>
    </location>
</feature>
<reference evidence="2" key="1">
    <citation type="submission" date="2021-02" db="EMBL/GenBank/DDBJ databases">
        <authorList>
            <person name="Dougan E. K."/>
            <person name="Rhodes N."/>
            <person name="Thang M."/>
            <person name="Chan C."/>
        </authorList>
    </citation>
    <scope>NUCLEOTIDE SEQUENCE</scope>
</reference>
<dbReference type="OrthoDB" id="10257085at2759"/>
<dbReference type="GO" id="GO:0005524">
    <property type="term" value="F:ATP binding"/>
    <property type="evidence" value="ECO:0007669"/>
    <property type="project" value="InterPro"/>
</dbReference>
<dbReference type="SUPFAM" id="SSF52540">
    <property type="entry name" value="P-loop containing nucleoside triphosphate hydrolases"/>
    <property type="match status" value="1"/>
</dbReference>
<dbReference type="Pfam" id="PF00485">
    <property type="entry name" value="PRK"/>
    <property type="match status" value="1"/>
</dbReference>
<dbReference type="InterPro" id="IPR006083">
    <property type="entry name" value="PRK/URK"/>
</dbReference>
<dbReference type="GO" id="GO:0016301">
    <property type="term" value="F:kinase activity"/>
    <property type="evidence" value="ECO:0007669"/>
    <property type="project" value="InterPro"/>
</dbReference>
<protein>
    <recommendedName>
        <fullName evidence="1">Phosphoribulokinase/uridine kinase domain-containing protein</fullName>
    </recommendedName>
</protein>
<dbReference type="Gene3D" id="3.40.50.300">
    <property type="entry name" value="P-loop containing nucleotide triphosphate hydrolases"/>
    <property type="match status" value="1"/>
</dbReference>
<dbReference type="CDD" id="cd02028">
    <property type="entry name" value="UMPK_like"/>
    <property type="match status" value="1"/>
</dbReference>
<evidence type="ECO:0000259" key="1">
    <source>
        <dbReference type="Pfam" id="PF00485"/>
    </source>
</evidence>
<accession>A0A813HP16</accession>
<proteinExistence type="predicted"/>
<dbReference type="Proteomes" id="UP000654075">
    <property type="component" value="Unassembled WGS sequence"/>
</dbReference>
<evidence type="ECO:0000313" key="2">
    <source>
        <dbReference type="EMBL" id="CAE8639909.1"/>
    </source>
</evidence>
<evidence type="ECO:0000313" key="3">
    <source>
        <dbReference type="Proteomes" id="UP000654075"/>
    </source>
</evidence>
<dbReference type="EMBL" id="CAJNNV010032413">
    <property type="protein sequence ID" value="CAE8639909.1"/>
    <property type="molecule type" value="Genomic_DNA"/>
</dbReference>